<gene>
    <name evidence="6" type="ORF">OG308_23845</name>
</gene>
<evidence type="ECO:0000256" key="1">
    <source>
        <dbReference type="ARBA" id="ARBA00023015"/>
    </source>
</evidence>
<protein>
    <submittedName>
        <fullName evidence="6">TetR/AcrR family transcriptional regulator</fullName>
    </submittedName>
</protein>
<dbReference type="Proteomes" id="UP001621418">
    <property type="component" value="Chromosome"/>
</dbReference>
<evidence type="ECO:0000256" key="4">
    <source>
        <dbReference type="PROSITE-ProRule" id="PRU00335"/>
    </source>
</evidence>
<evidence type="ECO:0000256" key="2">
    <source>
        <dbReference type="ARBA" id="ARBA00023125"/>
    </source>
</evidence>
<keyword evidence="2 4" id="KW-0238">DNA-binding</keyword>
<reference evidence="6 7" key="1">
    <citation type="submission" date="2022-10" db="EMBL/GenBank/DDBJ databases">
        <title>The complete genomes of actinobacterial strains from the NBC collection.</title>
        <authorList>
            <person name="Joergensen T.S."/>
            <person name="Alvarez Arevalo M."/>
            <person name="Sterndorff E.B."/>
            <person name="Faurdal D."/>
            <person name="Vuksanovic O."/>
            <person name="Mourched A.-S."/>
            <person name="Charusanti P."/>
            <person name="Shaw S."/>
            <person name="Blin K."/>
            <person name="Weber T."/>
        </authorList>
    </citation>
    <scope>NUCLEOTIDE SEQUENCE [LARGE SCALE GENOMIC DNA]</scope>
    <source>
        <strain evidence="6 7">NBC_01413</strain>
    </source>
</reference>
<dbReference type="InterPro" id="IPR036271">
    <property type="entry name" value="Tet_transcr_reg_TetR-rel_C_sf"/>
</dbReference>
<dbReference type="SUPFAM" id="SSF46689">
    <property type="entry name" value="Homeodomain-like"/>
    <property type="match status" value="1"/>
</dbReference>
<dbReference type="Pfam" id="PF00440">
    <property type="entry name" value="TetR_N"/>
    <property type="match status" value="1"/>
</dbReference>
<keyword evidence="3" id="KW-0804">Transcription</keyword>
<keyword evidence="1" id="KW-0805">Transcription regulation</keyword>
<dbReference type="RefSeq" id="WP_405146622.1">
    <property type="nucleotide sequence ID" value="NZ_CP109527.1"/>
</dbReference>
<dbReference type="PRINTS" id="PR00455">
    <property type="entry name" value="HTHTETR"/>
</dbReference>
<organism evidence="6 7">
    <name type="scientific">Nocardia salmonicida</name>
    <dbReference type="NCBI Taxonomy" id="53431"/>
    <lineage>
        <taxon>Bacteria</taxon>
        <taxon>Bacillati</taxon>
        <taxon>Actinomycetota</taxon>
        <taxon>Actinomycetes</taxon>
        <taxon>Mycobacteriales</taxon>
        <taxon>Nocardiaceae</taxon>
        <taxon>Nocardia</taxon>
    </lineage>
</organism>
<evidence type="ECO:0000313" key="7">
    <source>
        <dbReference type="Proteomes" id="UP001621418"/>
    </source>
</evidence>
<feature type="DNA-binding region" description="H-T-H motif" evidence="4">
    <location>
        <begin position="30"/>
        <end position="49"/>
    </location>
</feature>
<dbReference type="InterPro" id="IPR009057">
    <property type="entry name" value="Homeodomain-like_sf"/>
</dbReference>
<dbReference type="PANTHER" id="PTHR30055:SF234">
    <property type="entry name" value="HTH-TYPE TRANSCRIPTIONAL REGULATOR BETI"/>
    <property type="match status" value="1"/>
</dbReference>
<evidence type="ECO:0000256" key="3">
    <source>
        <dbReference type="ARBA" id="ARBA00023163"/>
    </source>
</evidence>
<dbReference type="PANTHER" id="PTHR30055">
    <property type="entry name" value="HTH-TYPE TRANSCRIPTIONAL REGULATOR RUTR"/>
    <property type="match status" value="1"/>
</dbReference>
<dbReference type="Gene3D" id="1.10.357.10">
    <property type="entry name" value="Tetracycline Repressor, domain 2"/>
    <property type="match status" value="1"/>
</dbReference>
<sequence>MARPVDHERRTRLLEAAGDYVIENGMSDLSLRPLARELGVTTTTLVHHFGSRDQLLTAIIGQVRDRMRRAVDPQGATDSHPHALMSRAWQWMSDPEHAPLYRLLFEIYGNALQQPQKFQPFLAHIVEDWLPILTDTFEAAGDDHDTAVAKATLAIAIARGLLLDLLTTGDTDRITTAFETSMTALSRRDHG</sequence>
<keyword evidence="7" id="KW-1185">Reference proteome</keyword>
<evidence type="ECO:0000313" key="6">
    <source>
        <dbReference type="EMBL" id="WTY34335.1"/>
    </source>
</evidence>
<dbReference type="SUPFAM" id="SSF48498">
    <property type="entry name" value="Tetracyclin repressor-like, C-terminal domain"/>
    <property type="match status" value="1"/>
</dbReference>
<dbReference type="InterPro" id="IPR050109">
    <property type="entry name" value="HTH-type_TetR-like_transc_reg"/>
</dbReference>
<dbReference type="PROSITE" id="PS50977">
    <property type="entry name" value="HTH_TETR_2"/>
    <property type="match status" value="1"/>
</dbReference>
<name>A0ABZ1N369_9NOCA</name>
<accession>A0ABZ1N369</accession>
<dbReference type="EMBL" id="CP109527">
    <property type="protein sequence ID" value="WTY34335.1"/>
    <property type="molecule type" value="Genomic_DNA"/>
</dbReference>
<evidence type="ECO:0000259" key="5">
    <source>
        <dbReference type="PROSITE" id="PS50977"/>
    </source>
</evidence>
<feature type="domain" description="HTH tetR-type" evidence="5">
    <location>
        <begin position="7"/>
        <end position="67"/>
    </location>
</feature>
<dbReference type="InterPro" id="IPR001647">
    <property type="entry name" value="HTH_TetR"/>
</dbReference>
<proteinExistence type="predicted"/>